<proteinExistence type="predicted"/>
<evidence type="ECO:0000256" key="3">
    <source>
        <dbReference type="ARBA" id="ARBA00022989"/>
    </source>
</evidence>
<dbReference type="PANTHER" id="PTHR23112:SF0">
    <property type="entry name" value="TRANSMEMBRANE PROTEIN 116"/>
    <property type="match status" value="1"/>
</dbReference>
<dbReference type="Gene3D" id="1.20.1070.10">
    <property type="entry name" value="Rhodopsin 7-helix transmembrane proteins"/>
    <property type="match status" value="1"/>
</dbReference>
<feature type="transmembrane region" description="Helical" evidence="5">
    <location>
        <begin position="104"/>
        <end position="123"/>
    </location>
</feature>
<keyword evidence="2 5" id="KW-0812">Transmembrane</keyword>
<evidence type="ECO:0008006" key="8">
    <source>
        <dbReference type="Google" id="ProtNLM"/>
    </source>
</evidence>
<evidence type="ECO:0000313" key="6">
    <source>
        <dbReference type="EMBL" id="KAK9763065.1"/>
    </source>
</evidence>
<evidence type="ECO:0000256" key="1">
    <source>
        <dbReference type="ARBA" id="ARBA00004141"/>
    </source>
</evidence>
<protein>
    <recommendedName>
        <fullName evidence="8">Opsin</fullName>
    </recommendedName>
</protein>
<keyword evidence="4 5" id="KW-0472">Membrane</keyword>
<dbReference type="Proteomes" id="UP001479436">
    <property type="component" value="Unassembled WGS sequence"/>
</dbReference>
<comment type="subcellular location">
    <subcellularLocation>
        <location evidence="1">Membrane</location>
        <topology evidence="1">Multi-pass membrane protein</topology>
    </subcellularLocation>
</comment>
<feature type="transmembrane region" description="Helical" evidence="5">
    <location>
        <begin position="162"/>
        <end position="185"/>
    </location>
</feature>
<feature type="transmembrane region" description="Helical" evidence="5">
    <location>
        <begin position="20"/>
        <end position="42"/>
    </location>
</feature>
<keyword evidence="7" id="KW-1185">Reference proteome</keyword>
<evidence type="ECO:0000313" key="7">
    <source>
        <dbReference type="Proteomes" id="UP001479436"/>
    </source>
</evidence>
<gene>
    <name evidence="6" type="ORF">K7432_010610</name>
</gene>
<organism evidence="6 7">
    <name type="scientific">Basidiobolus ranarum</name>
    <dbReference type="NCBI Taxonomy" id="34480"/>
    <lineage>
        <taxon>Eukaryota</taxon>
        <taxon>Fungi</taxon>
        <taxon>Fungi incertae sedis</taxon>
        <taxon>Zoopagomycota</taxon>
        <taxon>Entomophthoromycotina</taxon>
        <taxon>Basidiobolomycetes</taxon>
        <taxon>Basidiobolales</taxon>
        <taxon>Basidiobolaceae</taxon>
        <taxon>Basidiobolus</taxon>
    </lineage>
</organism>
<dbReference type="PANTHER" id="PTHR23112">
    <property type="entry name" value="G PROTEIN-COUPLED RECEPTOR 157-RELATED"/>
    <property type="match status" value="1"/>
</dbReference>
<keyword evidence="3 5" id="KW-1133">Transmembrane helix</keyword>
<dbReference type="EMBL" id="JASJQH010000742">
    <property type="protein sequence ID" value="KAK9763065.1"/>
    <property type="molecule type" value="Genomic_DNA"/>
</dbReference>
<evidence type="ECO:0000256" key="5">
    <source>
        <dbReference type="SAM" id="Phobius"/>
    </source>
</evidence>
<evidence type="ECO:0000256" key="2">
    <source>
        <dbReference type="ARBA" id="ARBA00022692"/>
    </source>
</evidence>
<feature type="transmembrane region" description="Helical" evidence="5">
    <location>
        <begin position="205"/>
        <end position="222"/>
    </location>
</feature>
<sequence>MMGYHSNQTDVACLFNAWGTIFFNLMYIFLTATIAFNLQVVFIHRRQNIRKFEITFVSISVASALFLSGWPLILGKFGYDAEFDSCWYLHQKQTLTLIWEWCTFHFWVCASVVYSIFVVTWVTRKLIARRHEISEHHNPDNLNFSPEYVYHLKIMNYTVARILGYAVVPILTQTPILISCIYVYIHSQAPTTLERASVVATSLQGLFNAFAFTLDPALRIFFSRRKERRPSASPDSFEFLKPPSFCTQLHLNRSSRFDTLTIEDQLRAL</sequence>
<accession>A0ABR2WNF9</accession>
<comment type="caution">
    <text evidence="6">The sequence shown here is derived from an EMBL/GenBank/DDBJ whole genome shotgun (WGS) entry which is preliminary data.</text>
</comment>
<name>A0ABR2WNF9_9FUNG</name>
<feature type="transmembrane region" description="Helical" evidence="5">
    <location>
        <begin position="54"/>
        <end position="73"/>
    </location>
</feature>
<reference evidence="6 7" key="1">
    <citation type="submission" date="2023-04" db="EMBL/GenBank/DDBJ databases">
        <title>Genome of Basidiobolus ranarum AG-B5.</title>
        <authorList>
            <person name="Stajich J.E."/>
            <person name="Carter-House D."/>
            <person name="Gryganskyi A."/>
        </authorList>
    </citation>
    <scope>NUCLEOTIDE SEQUENCE [LARGE SCALE GENOMIC DNA]</scope>
    <source>
        <strain evidence="6 7">AG-B5</strain>
    </source>
</reference>
<evidence type="ECO:0000256" key="4">
    <source>
        <dbReference type="ARBA" id="ARBA00023136"/>
    </source>
</evidence>